<keyword evidence="4 6" id="KW-0233">DNA recombination</keyword>
<dbReference type="GO" id="GO:0009378">
    <property type="term" value="F:four-way junction helicase activity"/>
    <property type="evidence" value="ECO:0007669"/>
    <property type="project" value="InterPro"/>
</dbReference>
<comment type="subcellular location">
    <subcellularLocation>
        <location evidence="6">Cytoplasm</location>
    </subcellularLocation>
</comment>
<protein>
    <recommendedName>
        <fullName evidence="6">Holliday junction branch migration complex subunit RuvA</fullName>
    </recommendedName>
</protein>
<dbReference type="SUPFAM" id="SSF46929">
    <property type="entry name" value="DNA helicase RuvA subunit, C-terminal domain"/>
    <property type="match status" value="1"/>
</dbReference>
<dbReference type="InterPro" id="IPR013849">
    <property type="entry name" value="DNA_helicase_Holl-junc_RuvA_I"/>
</dbReference>
<dbReference type="NCBIfam" id="TIGR00084">
    <property type="entry name" value="ruvA"/>
    <property type="match status" value="1"/>
</dbReference>
<dbReference type="Pfam" id="PF14520">
    <property type="entry name" value="HHH_5"/>
    <property type="match status" value="1"/>
</dbReference>
<evidence type="ECO:0000256" key="4">
    <source>
        <dbReference type="ARBA" id="ARBA00023172"/>
    </source>
</evidence>
<dbReference type="GO" id="GO:0005737">
    <property type="term" value="C:cytoplasm"/>
    <property type="evidence" value="ECO:0007669"/>
    <property type="project" value="UniProtKB-SubCell"/>
</dbReference>
<gene>
    <name evidence="6 8" type="primary">ruvA</name>
    <name evidence="8" type="ORF">CO172_01105</name>
</gene>
<name>A0A2M7XHZ4_9BACT</name>
<dbReference type="EMBL" id="PFWS01000017">
    <property type="protein sequence ID" value="PJA47488.1"/>
    <property type="molecule type" value="Genomic_DNA"/>
</dbReference>
<comment type="similarity">
    <text evidence="6">Belongs to the RuvA family.</text>
</comment>
<evidence type="ECO:0000256" key="2">
    <source>
        <dbReference type="ARBA" id="ARBA00022763"/>
    </source>
</evidence>
<dbReference type="InterPro" id="IPR015940">
    <property type="entry name" value="UBA"/>
</dbReference>
<comment type="function">
    <text evidence="6">The RuvA-RuvB-RuvC complex processes Holliday junction (HJ) DNA during genetic recombination and DNA repair, while the RuvA-RuvB complex plays an important role in the rescue of blocked DNA replication forks via replication fork reversal (RFR). RuvA specifically binds to HJ cruciform DNA, conferring on it an open structure. The RuvB hexamer acts as an ATP-dependent pump, pulling dsDNA into and through the RuvAB complex. HJ branch migration allows RuvC to scan DNA until it finds its consensus sequence, where it cleaves and resolves the cruciform DNA.</text>
</comment>
<comment type="caution">
    <text evidence="8">The sequence shown here is derived from an EMBL/GenBank/DDBJ whole genome shotgun (WGS) entry which is preliminary data.</text>
</comment>
<keyword evidence="3 6" id="KW-0238">DNA-binding</keyword>
<comment type="subunit">
    <text evidence="6">Homotetramer. Forms an RuvA(8)-RuvB(12)-Holliday junction (HJ) complex. HJ DNA is sandwiched between 2 RuvA tetramers; dsDNA enters through RuvA and exits via RuvB. An RuvB hexamer assembles on each DNA strand where it exits the tetramer. Each RuvB hexamer is contacted by two RuvA subunits (via domain III) on 2 adjacent RuvB subunits; this complex drives branch migration. In the full resolvosome a probable DNA-RuvA(4)-RuvB(12)-RuvC(2) complex forms which resolves the HJ.</text>
</comment>
<dbReference type="GO" id="GO:0000400">
    <property type="term" value="F:four-way junction DNA binding"/>
    <property type="evidence" value="ECO:0007669"/>
    <property type="project" value="UniProtKB-UniRule"/>
</dbReference>
<dbReference type="InterPro" id="IPR036267">
    <property type="entry name" value="RuvA_C_sf"/>
</dbReference>
<proteinExistence type="inferred from homology"/>
<dbReference type="InterPro" id="IPR003583">
    <property type="entry name" value="Hlx-hairpin-Hlx_DNA-bd_motif"/>
</dbReference>
<dbReference type="GO" id="GO:0048476">
    <property type="term" value="C:Holliday junction resolvase complex"/>
    <property type="evidence" value="ECO:0007669"/>
    <property type="project" value="UniProtKB-UniRule"/>
</dbReference>
<evidence type="ECO:0000313" key="9">
    <source>
        <dbReference type="Proteomes" id="UP000229749"/>
    </source>
</evidence>
<evidence type="ECO:0000256" key="3">
    <source>
        <dbReference type="ARBA" id="ARBA00023125"/>
    </source>
</evidence>
<dbReference type="CDD" id="cd14332">
    <property type="entry name" value="UBA_RuvA_C"/>
    <property type="match status" value="1"/>
</dbReference>
<dbReference type="GO" id="GO:0006281">
    <property type="term" value="P:DNA repair"/>
    <property type="evidence" value="ECO:0007669"/>
    <property type="project" value="UniProtKB-UniRule"/>
</dbReference>
<evidence type="ECO:0000256" key="6">
    <source>
        <dbReference type="HAMAP-Rule" id="MF_00031"/>
    </source>
</evidence>
<reference evidence="9" key="1">
    <citation type="submission" date="2017-09" db="EMBL/GenBank/DDBJ databases">
        <title>Depth-based differentiation of microbial function through sediment-hosted aquifers and enrichment of novel symbionts in the deep terrestrial subsurface.</title>
        <authorList>
            <person name="Probst A.J."/>
            <person name="Ladd B."/>
            <person name="Jarett J.K."/>
            <person name="Geller-Mcgrath D.E."/>
            <person name="Sieber C.M.K."/>
            <person name="Emerson J.B."/>
            <person name="Anantharaman K."/>
            <person name="Thomas B.C."/>
            <person name="Malmstrom R."/>
            <person name="Stieglmeier M."/>
            <person name="Klingl A."/>
            <person name="Woyke T."/>
            <person name="Ryan C.M."/>
            <person name="Banfield J.F."/>
        </authorList>
    </citation>
    <scope>NUCLEOTIDE SEQUENCE [LARGE SCALE GENOMIC DNA]</scope>
</reference>
<dbReference type="InterPro" id="IPR010994">
    <property type="entry name" value="RuvA_2-like"/>
</dbReference>
<dbReference type="SUPFAM" id="SSF47781">
    <property type="entry name" value="RuvA domain 2-like"/>
    <property type="match status" value="1"/>
</dbReference>
<dbReference type="SUPFAM" id="SSF50249">
    <property type="entry name" value="Nucleic acid-binding proteins"/>
    <property type="match status" value="1"/>
</dbReference>
<organism evidence="8 9">
    <name type="scientific">Candidatus Uhrbacteria bacterium CG_4_9_14_3_um_filter_36_7</name>
    <dbReference type="NCBI Taxonomy" id="1975033"/>
    <lineage>
        <taxon>Bacteria</taxon>
        <taxon>Candidatus Uhriibacteriota</taxon>
    </lineage>
</organism>
<keyword evidence="1 6" id="KW-0963">Cytoplasm</keyword>
<dbReference type="AlphaFoldDB" id="A0A2M7XHZ4"/>
<sequence length="181" mass="20210">MISSLSGLITHHGKGFLFLEVQGIGYQIFLPDEHVKDFSGPMTLYIHEVIRENEHELFGFTSITALELFWKLLVVPGVGPRVAQKIIFAGELAKVKESITNGSVDFLTHIPGVGKKTAQKIILELKGTLEDELTQSSFDEEALQALMNLGYRRREVEQVLSSVEATNTDDCIREALRLLAR</sequence>
<keyword evidence="2 6" id="KW-0227">DNA damage</keyword>
<feature type="region of interest" description="Domain III" evidence="6">
    <location>
        <begin position="140"/>
        <end position="181"/>
    </location>
</feature>
<accession>A0A2M7XHZ4</accession>
<dbReference type="InterPro" id="IPR012340">
    <property type="entry name" value="NA-bd_OB-fold"/>
</dbReference>
<dbReference type="Proteomes" id="UP000229749">
    <property type="component" value="Unassembled WGS sequence"/>
</dbReference>
<dbReference type="Pfam" id="PF01330">
    <property type="entry name" value="RuvA_N"/>
    <property type="match status" value="1"/>
</dbReference>
<dbReference type="Pfam" id="PF07499">
    <property type="entry name" value="RuvA_C"/>
    <property type="match status" value="1"/>
</dbReference>
<dbReference type="GO" id="GO:0009379">
    <property type="term" value="C:Holliday junction helicase complex"/>
    <property type="evidence" value="ECO:0007669"/>
    <property type="project" value="InterPro"/>
</dbReference>
<keyword evidence="5 6" id="KW-0234">DNA repair</keyword>
<comment type="domain">
    <text evidence="6">Has three domains with a flexible linker between the domains II and III and assumes an 'L' shape. Domain III is highly mobile and contacts RuvB.</text>
</comment>
<evidence type="ECO:0000256" key="5">
    <source>
        <dbReference type="ARBA" id="ARBA00023204"/>
    </source>
</evidence>
<dbReference type="PROSITE" id="PS50030">
    <property type="entry name" value="UBA"/>
    <property type="match status" value="1"/>
</dbReference>
<comment type="caution">
    <text evidence="6">Lacks conserved residue(s) required for the propagation of feature annotation.</text>
</comment>
<dbReference type="GO" id="GO:0006310">
    <property type="term" value="P:DNA recombination"/>
    <property type="evidence" value="ECO:0007669"/>
    <property type="project" value="UniProtKB-UniRule"/>
</dbReference>
<dbReference type="InterPro" id="IPR000085">
    <property type="entry name" value="RuvA"/>
</dbReference>
<evidence type="ECO:0000259" key="7">
    <source>
        <dbReference type="PROSITE" id="PS50030"/>
    </source>
</evidence>
<dbReference type="InterPro" id="IPR011114">
    <property type="entry name" value="RuvA_C"/>
</dbReference>
<evidence type="ECO:0000313" key="8">
    <source>
        <dbReference type="EMBL" id="PJA47488.1"/>
    </source>
</evidence>
<dbReference type="Gene3D" id="2.40.50.140">
    <property type="entry name" value="Nucleic acid-binding proteins"/>
    <property type="match status" value="1"/>
</dbReference>
<dbReference type="HAMAP" id="MF_00031">
    <property type="entry name" value="DNA_HJ_migration_RuvA"/>
    <property type="match status" value="1"/>
</dbReference>
<feature type="domain" description="UBA" evidence="7">
    <location>
        <begin position="137"/>
        <end position="181"/>
    </location>
</feature>
<dbReference type="Gene3D" id="1.10.8.10">
    <property type="entry name" value="DNA helicase RuvA subunit, C-terminal domain"/>
    <property type="match status" value="1"/>
</dbReference>
<evidence type="ECO:0000256" key="1">
    <source>
        <dbReference type="ARBA" id="ARBA00022490"/>
    </source>
</evidence>
<dbReference type="SMART" id="SM00278">
    <property type="entry name" value="HhH1"/>
    <property type="match status" value="2"/>
</dbReference>
<dbReference type="GO" id="GO:0005524">
    <property type="term" value="F:ATP binding"/>
    <property type="evidence" value="ECO:0007669"/>
    <property type="project" value="InterPro"/>
</dbReference>
<dbReference type="Gene3D" id="1.10.150.20">
    <property type="entry name" value="5' to 3' exonuclease, C-terminal subdomain"/>
    <property type="match status" value="1"/>
</dbReference>